<gene>
    <name evidence="2" type="ORF">SIL87_11825</name>
</gene>
<organism evidence="2 3">
    <name type="scientific">Acidiphilium acidophilum</name>
    <name type="common">Thiobacillus acidophilus</name>
    <dbReference type="NCBI Taxonomy" id="76588"/>
    <lineage>
        <taxon>Bacteria</taxon>
        <taxon>Pseudomonadati</taxon>
        <taxon>Pseudomonadota</taxon>
        <taxon>Alphaproteobacteria</taxon>
        <taxon>Acetobacterales</taxon>
        <taxon>Acidocellaceae</taxon>
        <taxon>Acidiphilium</taxon>
    </lineage>
</organism>
<dbReference type="Proteomes" id="UP001279553">
    <property type="component" value="Unassembled WGS sequence"/>
</dbReference>
<dbReference type="AlphaFoldDB" id="A0AAW9DS32"/>
<dbReference type="Pfam" id="PF04143">
    <property type="entry name" value="Sulf_transp"/>
    <property type="match status" value="1"/>
</dbReference>
<keyword evidence="1" id="KW-0472">Membrane</keyword>
<proteinExistence type="predicted"/>
<feature type="transmembrane region" description="Helical" evidence="1">
    <location>
        <begin position="150"/>
        <end position="173"/>
    </location>
</feature>
<dbReference type="RefSeq" id="WP_319614371.1">
    <property type="nucleotide sequence ID" value="NZ_JAWXYB010000018.1"/>
</dbReference>
<dbReference type="EMBL" id="JAWXYB010000018">
    <property type="protein sequence ID" value="MDX5931457.1"/>
    <property type="molecule type" value="Genomic_DNA"/>
</dbReference>
<keyword evidence="1" id="KW-0812">Transmembrane</keyword>
<keyword evidence="1" id="KW-1133">Transmembrane helix</keyword>
<name>A0AAW9DS32_ACIAO</name>
<reference evidence="2 3" key="1">
    <citation type="submission" date="2023-11" db="EMBL/GenBank/DDBJ databases">
        <title>MicrobeMod: A computational toolkit for identifying prokaryotic methylation and restriction-modification with nanopore sequencing.</title>
        <authorList>
            <person name="Crits-Christoph A."/>
            <person name="Kang S.C."/>
            <person name="Lee H."/>
            <person name="Ostrov N."/>
        </authorList>
    </citation>
    <scope>NUCLEOTIDE SEQUENCE [LARGE SCALE GENOMIC DNA]</scope>
    <source>
        <strain evidence="2 3">DSMZ 700</strain>
    </source>
</reference>
<accession>A0AAW9DS32</accession>
<comment type="caution">
    <text evidence="2">The sequence shown here is derived from an EMBL/GenBank/DDBJ whole genome shotgun (WGS) entry which is preliminary data.</text>
</comment>
<dbReference type="InterPro" id="IPR007272">
    <property type="entry name" value="Sulf_transp_TsuA/YedE"/>
</dbReference>
<keyword evidence="3" id="KW-1185">Reference proteome</keyword>
<feature type="transmembrane region" description="Helical" evidence="1">
    <location>
        <begin position="112"/>
        <end position="129"/>
    </location>
</feature>
<evidence type="ECO:0000313" key="2">
    <source>
        <dbReference type="EMBL" id="MDX5931457.1"/>
    </source>
</evidence>
<feature type="transmembrane region" description="Helical" evidence="1">
    <location>
        <begin position="69"/>
        <end position="92"/>
    </location>
</feature>
<protein>
    <submittedName>
        <fullName evidence="2">YeeE/YedE thiosulfate transporter family protein</fullName>
    </submittedName>
</protein>
<evidence type="ECO:0000256" key="1">
    <source>
        <dbReference type="SAM" id="Phobius"/>
    </source>
</evidence>
<feature type="transmembrane region" description="Helical" evidence="1">
    <location>
        <begin position="40"/>
        <end position="57"/>
    </location>
</feature>
<sequence>MMIPWSGLVLGVLFGLILEGAGFGDPGCLTAQLRFSNWAVFKVMFTAIVVSSIMLYASRAFGLIHLSDIFVPSVYFWGTLLGGVGVGIGMAVGGYCPGTSAVAMASGRLDGLLFLVGIGGGTLAFNQVYPSIKPWIYAQTGPASITVPQLLHVSPWGVLGALMAILVTISWLVDRTRSTSIPATVAPFAPAGTSQPKH</sequence>
<evidence type="ECO:0000313" key="3">
    <source>
        <dbReference type="Proteomes" id="UP001279553"/>
    </source>
</evidence>